<gene>
    <name evidence="1" type="ORF">KOW79_018555</name>
</gene>
<accession>A0A9D3NAH8</accession>
<evidence type="ECO:0000313" key="2">
    <source>
        <dbReference type="Proteomes" id="UP000824219"/>
    </source>
</evidence>
<comment type="caution">
    <text evidence="1">The sequence shown here is derived from an EMBL/GenBank/DDBJ whole genome shotgun (WGS) entry which is preliminary data.</text>
</comment>
<dbReference type="Proteomes" id="UP000824219">
    <property type="component" value="Linkage Group LG23"/>
</dbReference>
<protein>
    <submittedName>
        <fullName evidence="1">Uncharacterized protein</fullName>
    </submittedName>
</protein>
<evidence type="ECO:0000313" key="1">
    <source>
        <dbReference type="EMBL" id="KAG7317520.1"/>
    </source>
</evidence>
<keyword evidence="2" id="KW-1185">Reference proteome</keyword>
<name>A0A9D3NAH8_9TELE</name>
<dbReference type="AlphaFoldDB" id="A0A9D3NAH8"/>
<dbReference type="EMBL" id="JAHKSW010000023">
    <property type="protein sequence ID" value="KAG7317520.1"/>
    <property type="molecule type" value="Genomic_DNA"/>
</dbReference>
<reference evidence="1 2" key="1">
    <citation type="submission" date="2021-06" db="EMBL/GenBank/DDBJ databases">
        <title>Chromosome-level genome assembly of the red-tail catfish (Hemibagrus wyckioides).</title>
        <authorList>
            <person name="Shao F."/>
        </authorList>
    </citation>
    <scope>NUCLEOTIDE SEQUENCE [LARGE SCALE GENOMIC DNA]</scope>
    <source>
        <strain evidence="1">EC202008001</strain>
        <tissue evidence="1">Blood</tissue>
    </source>
</reference>
<organism evidence="1 2">
    <name type="scientific">Hemibagrus wyckioides</name>
    <dbReference type="NCBI Taxonomy" id="337641"/>
    <lineage>
        <taxon>Eukaryota</taxon>
        <taxon>Metazoa</taxon>
        <taxon>Chordata</taxon>
        <taxon>Craniata</taxon>
        <taxon>Vertebrata</taxon>
        <taxon>Euteleostomi</taxon>
        <taxon>Actinopterygii</taxon>
        <taxon>Neopterygii</taxon>
        <taxon>Teleostei</taxon>
        <taxon>Ostariophysi</taxon>
        <taxon>Siluriformes</taxon>
        <taxon>Bagridae</taxon>
        <taxon>Hemibagrus</taxon>
    </lineage>
</organism>
<proteinExistence type="predicted"/>
<sequence length="102" mass="10960">MGVTGEAVLFAPAATHAKRALDLGDFILRHVKSAWSFENPGIGAMVLNIAGQWWLKIGAVVAQDWGSGGSRLGQWWLKKDSDGPNGAVMAQVWTVNKSRDAL</sequence>